<protein>
    <submittedName>
        <fullName evidence="2">Uncharacterized protein</fullName>
    </submittedName>
</protein>
<comment type="caution">
    <text evidence="2">The sequence shown here is derived from an EMBL/GenBank/DDBJ whole genome shotgun (WGS) entry which is preliminary data.</text>
</comment>
<organism evidence="2 3">
    <name type="scientific">Elysia crispata</name>
    <name type="common">lettuce slug</name>
    <dbReference type="NCBI Taxonomy" id="231223"/>
    <lineage>
        <taxon>Eukaryota</taxon>
        <taxon>Metazoa</taxon>
        <taxon>Spiralia</taxon>
        <taxon>Lophotrochozoa</taxon>
        <taxon>Mollusca</taxon>
        <taxon>Gastropoda</taxon>
        <taxon>Heterobranchia</taxon>
        <taxon>Euthyneura</taxon>
        <taxon>Panpulmonata</taxon>
        <taxon>Sacoglossa</taxon>
        <taxon>Placobranchoidea</taxon>
        <taxon>Plakobranchidae</taxon>
        <taxon>Elysia</taxon>
    </lineage>
</organism>
<dbReference type="EMBL" id="JAWDGP010006121">
    <property type="protein sequence ID" value="KAK3746684.1"/>
    <property type="molecule type" value="Genomic_DNA"/>
</dbReference>
<accession>A0AAE1CZV4</accession>
<evidence type="ECO:0000256" key="1">
    <source>
        <dbReference type="SAM" id="MobiDB-lite"/>
    </source>
</evidence>
<evidence type="ECO:0000313" key="3">
    <source>
        <dbReference type="Proteomes" id="UP001283361"/>
    </source>
</evidence>
<evidence type="ECO:0000313" key="2">
    <source>
        <dbReference type="EMBL" id="KAK3746684.1"/>
    </source>
</evidence>
<dbReference type="AlphaFoldDB" id="A0AAE1CZV4"/>
<name>A0AAE1CZV4_9GAST</name>
<proteinExistence type="predicted"/>
<gene>
    <name evidence="2" type="ORF">RRG08_008196</name>
</gene>
<reference evidence="2" key="1">
    <citation type="journal article" date="2023" name="G3 (Bethesda)">
        <title>A reference genome for the long-term kleptoplast-retaining sea slug Elysia crispata morphotype clarki.</title>
        <authorList>
            <person name="Eastman K.E."/>
            <person name="Pendleton A.L."/>
            <person name="Shaikh M.A."/>
            <person name="Suttiyut T."/>
            <person name="Ogas R."/>
            <person name="Tomko P."/>
            <person name="Gavelis G."/>
            <person name="Widhalm J.R."/>
            <person name="Wisecaver J.H."/>
        </authorList>
    </citation>
    <scope>NUCLEOTIDE SEQUENCE</scope>
    <source>
        <strain evidence="2">ECLA1</strain>
    </source>
</reference>
<keyword evidence="3" id="KW-1185">Reference proteome</keyword>
<sequence length="88" mass="9832">MATQVKQTAIRARYPRAGRQLLDLVEPSDSKCGSQRNLETNSLVTANQHGKEEGDNALGKDGKLKNIKLKIKRSFFLNSKEDHYCSSP</sequence>
<feature type="compositionally biased region" description="Basic and acidic residues" evidence="1">
    <location>
        <begin position="49"/>
        <end position="60"/>
    </location>
</feature>
<feature type="compositionally biased region" description="Polar residues" evidence="1">
    <location>
        <begin position="31"/>
        <end position="48"/>
    </location>
</feature>
<dbReference type="Proteomes" id="UP001283361">
    <property type="component" value="Unassembled WGS sequence"/>
</dbReference>
<feature type="region of interest" description="Disordered" evidence="1">
    <location>
        <begin position="28"/>
        <end position="60"/>
    </location>
</feature>